<protein>
    <submittedName>
        <fullName evidence="1">DUF3800 domain-containing protein</fullName>
    </submittedName>
</protein>
<evidence type="ECO:0000313" key="2">
    <source>
        <dbReference type="Proteomes" id="UP000316406"/>
    </source>
</evidence>
<reference evidence="1 2" key="1">
    <citation type="submission" date="2019-07" db="EMBL/GenBank/DDBJ databases">
        <title>Draft genome sequence of Brevibacterium aurantiacum XU54 isolated from Xinjiang China.</title>
        <authorList>
            <person name="Xu X."/>
        </authorList>
    </citation>
    <scope>NUCLEOTIDE SEQUENCE [LARGE SCALE GENOMIC DNA]</scope>
    <source>
        <strain evidence="1 2">XU54</strain>
    </source>
</reference>
<dbReference type="OrthoDB" id="3684031at2"/>
<keyword evidence="2" id="KW-1185">Reference proteome</keyword>
<dbReference type="Proteomes" id="UP000316406">
    <property type="component" value="Unassembled WGS sequence"/>
</dbReference>
<proteinExistence type="predicted"/>
<accession>A0A556C6N9</accession>
<evidence type="ECO:0000313" key="1">
    <source>
        <dbReference type="EMBL" id="TSI12668.1"/>
    </source>
</evidence>
<dbReference type="RefSeq" id="WP_143924232.1">
    <property type="nucleotide sequence ID" value="NZ_VLTK01000015.1"/>
</dbReference>
<dbReference type="AlphaFoldDB" id="A0A556C6N9"/>
<name>A0A556C6N9_BREAU</name>
<gene>
    <name evidence="1" type="ORF">FO013_19535</name>
</gene>
<dbReference type="InterPro" id="IPR024524">
    <property type="entry name" value="DUF3800"/>
</dbReference>
<organism evidence="1 2">
    <name type="scientific">Brevibacterium aurantiacum</name>
    <dbReference type="NCBI Taxonomy" id="273384"/>
    <lineage>
        <taxon>Bacteria</taxon>
        <taxon>Bacillati</taxon>
        <taxon>Actinomycetota</taxon>
        <taxon>Actinomycetes</taxon>
        <taxon>Micrococcales</taxon>
        <taxon>Brevibacteriaceae</taxon>
        <taxon>Brevibacterium</taxon>
    </lineage>
</organism>
<dbReference type="EMBL" id="VLTK01000015">
    <property type="protein sequence ID" value="TSI12668.1"/>
    <property type="molecule type" value="Genomic_DNA"/>
</dbReference>
<dbReference type="Pfam" id="PF12686">
    <property type="entry name" value="DUF3800"/>
    <property type="match status" value="1"/>
</dbReference>
<sequence>MSSQNVMHVFIDESGQRSPSAKSSDYFIMSAVLVMETRLDHAREHLAELKKLTNRKPDHLLHWKKLSPDHRSVISRQLGSYIDLGYISVVACKRVLANQAQATVDVNGESITFPMFPPLSEDEAYLKTYQYLLERISWVAELANASVDISIEHTIRFKAKTLREFERQIKQDASCSAKWDQLPHGAKLRSKKDEDLLQLADVVASGIGAAFNGHPKNGTDATHVRAMAPRIWKGPYGTPKMTTYGLKMHPWNDATKRLHPWLLSI</sequence>
<comment type="caution">
    <text evidence="1">The sequence shown here is derived from an EMBL/GenBank/DDBJ whole genome shotgun (WGS) entry which is preliminary data.</text>
</comment>